<name>A0ABR1S4K8_9PEZI</name>
<evidence type="ECO:0000313" key="2">
    <source>
        <dbReference type="Proteomes" id="UP001444661"/>
    </source>
</evidence>
<proteinExistence type="predicted"/>
<dbReference type="Proteomes" id="UP001444661">
    <property type="component" value="Unassembled WGS sequence"/>
</dbReference>
<sequence length="61" mass="6567">MSIWQLIDLANSSRSVARGGDPVGQTWTVASYVCGWIVEWEADLLEASGILLAEDSIMVGV</sequence>
<organism evidence="1 2">
    <name type="scientific">Apiospora rasikravindrae</name>
    <dbReference type="NCBI Taxonomy" id="990691"/>
    <lineage>
        <taxon>Eukaryota</taxon>
        <taxon>Fungi</taxon>
        <taxon>Dikarya</taxon>
        <taxon>Ascomycota</taxon>
        <taxon>Pezizomycotina</taxon>
        <taxon>Sordariomycetes</taxon>
        <taxon>Xylariomycetidae</taxon>
        <taxon>Amphisphaeriales</taxon>
        <taxon>Apiosporaceae</taxon>
        <taxon>Apiospora</taxon>
    </lineage>
</organism>
<protein>
    <submittedName>
        <fullName evidence="1">Uncharacterized protein</fullName>
    </submittedName>
</protein>
<comment type="caution">
    <text evidence="1">The sequence shown here is derived from an EMBL/GenBank/DDBJ whole genome shotgun (WGS) entry which is preliminary data.</text>
</comment>
<keyword evidence="2" id="KW-1185">Reference proteome</keyword>
<reference evidence="1 2" key="1">
    <citation type="submission" date="2023-01" db="EMBL/GenBank/DDBJ databases">
        <title>Analysis of 21 Apiospora genomes using comparative genomics revels a genus with tremendous synthesis potential of carbohydrate active enzymes and secondary metabolites.</title>
        <authorList>
            <person name="Sorensen T."/>
        </authorList>
    </citation>
    <scope>NUCLEOTIDE SEQUENCE [LARGE SCALE GENOMIC DNA]</scope>
    <source>
        <strain evidence="1 2">CBS 33761</strain>
    </source>
</reference>
<dbReference type="EMBL" id="JAQQWK010000011">
    <property type="protein sequence ID" value="KAK8024304.1"/>
    <property type="molecule type" value="Genomic_DNA"/>
</dbReference>
<evidence type="ECO:0000313" key="1">
    <source>
        <dbReference type="EMBL" id="KAK8024304.1"/>
    </source>
</evidence>
<accession>A0ABR1S4K8</accession>
<gene>
    <name evidence="1" type="ORF">PG993_012370</name>
</gene>